<dbReference type="InterPro" id="IPR000904">
    <property type="entry name" value="Sec7_dom"/>
</dbReference>
<evidence type="ECO:0000313" key="3">
    <source>
        <dbReference type="Proteomes" id="UP001141253"/>
    </source>
</evidence>
<evidence type="ECO:0000313" key="2">
    <source>
        <dbReference type="EMBL" id="KAJ6355582.1"/>
    </source>
</evidence>
<dbReference type="InterPro" id="IPR035999">
    <property type="entry name" value="Sec7_dom_sf"/>
</dbReference>
<gene>
    <name evidence="2" type="ORF">OIU77_006048</name>
</gene>
<sequence>MATDSHSGYGVRCAVDIFHFLCSLLNVVQVVEDRRVCNTESSFYEDLQFTSKKVAAVKHYKFSEATIIYNGSLKFEHRPFWEEKSKDDLDLKTWVEHSRVRRTQKRKLLIARDHFNRDEKKGLSTETLSISLRSGRSKRYCYVLRYTPELDKNMIGDYLGDS</sequence>
<feature type="domain" description="SEC7" evidence="1">
    <location>
        <begin position="104"/>
        <end position="161"/>
    </location>
</feature>
<keyword evidence="3" id="KW-1185">Reference proteome</keyword>
<dbReference type="PANTHER" id="PTHR10663">
    <property type="entry name" value="GUANYL-NUCLEOTIDE EXCHANGE FACTOR"/>
    <property type="match status" value="1"/>
</dbReference>
<dbReference type="Proteomes" id="UP001141253">
    <property type="component" value="Chromosome 18"/>
</dbReference>
<dbReference type="PANTHER" id="PTHR10663:SF322">
    <property type="entry name" value="ARF GUANINE-NUCLEOTIDE EXCHANGE FACTOR GNL2"/>
    <property type="match status" value="1"/>
</dbReference>
<reference evidence="2" key="1">
    <citation type="submission" date="2022-10" db="EMBL/GenBank/DDBJ databases">
        <authorList>
            <person name="Hyden B.L."/>
            <person name="Feng K."/>
            <person name="Yates T."/>
            <person name="Jawdy S."/>
            <person name="Smart L.B."/>
            <person name="Muchero W."/>
        </authorList>
    </citation>
    <scope>NUCLEOTIDE SEQUENCE</scope>
    <source>
        <tissue evidence="2">Shoot tip</tissue>
    </source>
</reference>
<proteinExistence type="predicted"/>
<dbReference type="EMBL" id="JAPFFI010000017">
    <property type="protein sequence ID" value="KAJ6355582.1"/>
    <property type="molecule type" value="Genomic_DNA"/>
</dbReference>
<evidence type="ECO:0000259" key="1">
    <source>
        <dbReference type="Pfam" id="PF01369"/>
    </source>
</evidence>
<comment type="caution">
    <text evidence="2">The sequence shown here is derived from an EMBL/GenBank/DDBJ whole genome shotgun (WGS) entry which is preliminary data.</text>
</comment>
<dbReference type="SUPFAM" id="SSF48425">
    <property type="entry name" value="Sec7 domain"/>
    <property type="match status" value="1"/>
</dbReference>
<organism evidence="2 3">
    <name type="scientific">Salix suchowensis</name>
    <dbReference type="NCBI Taxonomy" id="1278906"/>
    <lineage>
        <taxon>Eukaryota</taxon>
        <taxon>Viridiplantae</taxon>
        <taxon>Streptophyta</taxon>
        <taxon>Embryophyta</taxon>
        <taxon>Tracheophyta</taxon>
        <taxon>Spermatophyta</taxon>
        <taxon>Magnoliopsida</taxon>
        <taxon>eudicotyledons</taxon>
        <taxon>Gunneridae</taxon>
        <taxon>Pentapetalae</taxon>
        <taxon>rosids</taxon>
        <taxon>fabids</taxon>
        <taxon>Malpighiales</taxon>
        <taxon>Salicaceae</taxon>
        <taxon>Saliceae</taxon>
        <taxon>Salix</taxon>
    </lineage>
</organism>
<dbReference type="Pfam" id="PF01369">
    <property type="entry name" value="Sec7"/>
    <property type="match status" value="1"/>
</dbReference>
<reference evidence="2" key="2">
    <citation type="journal article" date="2023" name="Int. J. Mol. Sci.">
        <title>De Novo Assembly and Annotation of 11 Diverse Shrub Willow (Salix) Genomes Reveals Novel Gene Organization in Sex-Linked Regions.</title>
        <authorList>
            <person name="Hyden B."/>
            <person name="Feng K."/>
            <person name="Yates T.B."/>
            <person name="Jawdy S."/>
            <person name="Cereghino C."/>
            <person name="Smart L.B."/>
            <person name="Muchero W."/>
        </authorList>
    </citation>
    <scope>NUCLEOTIDE SEQUENCE</scope>
    <source>
        <tissue evidence="2">Shoot tip</tissue>
    </source>
</reference>
<protein>
    <recommendedName>
        <fullName evidence="1">SEC7 domain-containing protein</fullName>
    </recommendedName>
</protein>
<accession>A0ABQ9ARJ9</accession>
<dbReference type="Gene3D" id="1.10.220.20">
    <property type="match status" value="1"/>
</dbReference>
<name>A0ABQ9ARJ9_9ROSI</name>